<dbReference type="SUPFAM" id="SSF51735">
    <property type="entry name" value="NAD(P)-binding Rossmann-fold domains"/>
    <property type="match status" value="1"/>
</dbReference>
<evidence type="ECO:0000256" key="2">
    <source>
        <dbReference type="ARBA" id="ARBA00023002"/>
    </source>
</evidence>
<dbReference type="Gene3D" id="3.40.50.720">
    <property type="entry name" value="NAD(P)-binding Rossmann-like Domain"/>
    <property type="match status" value="1"/>
</dbReference>
<dbReference type="FunFam" id="3.40.50.720:FF:000084">
    <property type="entry name" value="Short-chain dehydrogenase reductase"/>
    <property type="match status" value="1"/>
</dbReference>
<evidence type="ECO:0000313" key="4">
    <source>
        <dbReference type="Proteomes" id="UP000322362"/>
    </source>
</evidence>
<dbReference type="PROSITE" id="PS00061">
    <property type="entry name" value="ADH_SHORT"/>
    <property type="match status" value="1"/>
</dbReference>
<keyword evidence="2" id="KW-0560">Oxidoreductase</keyword>
<comment type="similarity">
    <text evidence="1">Belongs to the short-chain dehydrogenases/reductases (SDR) family.</text>
</comment>
<evidence type="ECO:0000256" key="1">
    <source>
        <dbReference type="ARBA" id="ARBA00006484"/>
    </source>
</evidence>
<dbReference type="AlphaFoldDB" id="A0A5D4H6F8"/>
<dbReference type="PRINTS" id="PR00080">
    <property type="entry name" value="SDRFAMILY"/>
</dbReference>
<dbReference type="Proteomes" id="UP000322362">
    <property type="component" value="Unassembled WGS sequence"/>
</dbReference>
<dbReference type="GO" id="GO:0016491">
    <property type="term" value="F:oxidoreductase activity"/>
    <property type="evidence" value="ECO:0007669"/>
    <property type="project" value="UniProtKB-KW"/>
</dbReference>
<keyword evidence="4" id="KW-1185">Reference proteome</keyword>
<dbReference type="InterPro" id="IPR002347">
    <property type="entry name" value="SDR_fam"/>
</dbReference>
<proteinExistence type="inferred from homology"/>
<dbReference type="CDD" id="cd05233">
    <property type="entry name" value="SDR_c"/>
    <property type="match status" value="1"/>
</dbReference>
<protein>
    <submittedName>
        <fullName evidence="3">SDR family oxidoreductase</fullName>
    </submittedName>
</protein>
<dbReference type="NCBIfam" id="NF004777">
    <property type="entry name" value="PRK06123.1"/>
    <property type="match status" value="1"/>
</dbReference>
<reference evidence="3 4" key="1">
    <citation type="submission" date="2019-08" db="EMBL/GenBank/DDBJ databases">
        <title>Phlebobacter frassis gen. nov. sp. nov., a new member of family Sphingobacteriaceae isolated from sand fly rearing media.</title>
        <authorList>
            <person name="Kakumanu M.L."/>
            <person name="Marayati B.F."/>
            <person name="Wada-Katsumata A."/>
            <person name="Wasserberg G."/>
            <person name="Schal C."/>
            <person name="Apperson C.S."/>
            <person name="Ponnusamy L."/>
        </authorList>
    </citation>
    <scope>NUCLEOTIDE SEQUENCE [LARGE SCALE GENOMIC DNA]</scope>
    <source>
        <strain evidence="3 4">SSI9</strain>
    </source>
</reference>
<accession>A0A5D4H6F8</accession>
<dbReference type="Pfam" id="PF13561">
    <property type="entry name" value="adh_short_C2"/>
    <property type="match status" value="1"/>
</dbReference>
<evidence type="ECO:0000313" key="3">
    <source>
        <dbReference type="EMBL" id="TYR35833.1"/>
    </source>
</evidence>
<dbReference type="EMBL" id="VTAV01000007">
    <property type="protein sequence ID" value="TYR35833.1"/>
    <property type="molecule type" value="Genomic_DNA"/>
</dbReference>
<organism evidence="3 4">
    <name type="scientific">Sphingobacterium phlebotomi</name>
    <dbReference type="NCBI Taxonomy" id="2605433"/>
    <lineage>
        <taxon>Bacteria</taxon>
        <taxon>Pseudomonadati</taxon>
        <taxon>Bacteroidota</taxon>
        <taxon>Sphingobacteriia</taxon>
        <taxon>Sphingobacteriales</taxon>
        <taxon>Sphingobacteriaceae</taxon>
        <taxon>Sphingobacterium</taxon>
    </lineage>
</organism>
<name>A0A5D4H6F8_9SPHI</name>
<gene>
    <name evidence="3" type="ORF">FXV77_12215</name>
</gene>
<sequence>MKTMIITGASRGIGAATALLAAKNGYAVAVNYKKSKAAADDVVNRIVSQGGKAVAIQADVSRQDEIVRLFSEVDRHFGKLHCLINNAGILEHQKKFVDLDYERLQRMFNTNVMGPFLCCQEAIKRMSSTYGGEGGTIVNVSSIASRTGAPFEYTDYAATKGALDTLTIGLSKELADEHIRVNAVRPAFIHTDIHADGGEPDRIDRIKSTIPLKRGGLADEVAEAVLWLASDKSSYSTGIFIDVTGGR</sequence>
<comment type="caution">
    <text evidence="3">The sequence shown here is derived from an EMBL/GenBank/DDBJ whole genome shotgun (WGS) entry which is preliminary data.</text>
</comment>
<dbReference type="PANTHER" id="PTHR43639:SF1">
    <property type="entry name" value="SHORT-CHAIN DEHYDROGENASE_REDUCTASE FAMILY PROTEIN"/>
    <property type="match status" value="1"/>
</dbReference>
<dbReference type="InterPro" id="IPR020904">
    <property type="entry name" value="Sc_DH/Rdtase_CS"/>
</dbReference>
<dbReference type="PANTHER" id="PTHR43639">
    <property type="entry name" value="OXIDOREDUCTASE, SHORT-CHAIN DEHYDROGENASE/REDUCTASE FAMILY (AFU_ORTHOLOGUE AFUA_5G02870)"/>
    <property type="match status" value="1"/>
</dbReference>
<dbReference type="InterPro" id="IPR036291">
    <property type="entry name" value="NAD(P)-bd_dom_sf"/>
</dbReference>
<dbReference type="PRINTS" id="PR00081">
    <property type="entry name" value="GDHRDH"/>
</dbReference>